<evidence type="ECO:0000256" key="1">
    <source>
        <dbReference type="ARBA" id="ARBA00004604"/>
    </source>
</evidence>
<dbReference type="GO" id="GO:0006364">
    <property type="term" value="P:rRNA processing"/>
    <property type="evidence" value="ECO:0007669"/>
    <property type="project" value="UniProtKB-KW"/>
</dbReference>
<name>A0AAW1PXL7_9CHLO</name>
<keyword evidence="9" id="KW-1185">Reference proteome</keyword>
<evidence type="ECO:0000256" key="4">
    <source>
        <dbReference type="ARBA" id="ARBA00022737"/>
    </source>
</evidence>
<accession>A0AAW1PXL7</accession>
<evidence type="ECO:0000256" key="5">
    <source>
        <dbReference type="ARBA" id="ARBA00023242"/>
    </source>
</evidence>
<feature type="repeat" description="WD" evidence="6">
    <location>
        <begin position="164"/>
        <end position="206"/>
    </location>
</feature>
<keyword evidence="2" id="KW-0698">rRNA processing</keyword>
<evidence type="ECO:0000256" key="6">
    <source>
        <dbReference type="PROSITE-ProRule" id="PRU00221"/>
    </source>
</evidence>
<evidence type="ECO:0000313" key="8">
    <source>
        <dbReference type="EMBL" id="KAK9812594.1"/>
    </source>
</evidence>
<gene>
    <name evidence="8" type="ORF">WJX72_000068</name>
</gene>
<dbReference type="InterPro" id="IPR018983">
    <property type="entry name" value="U3_snoRNA-assocProt_15_C"/>
</dbReference>
<dbReference type="PANTHER" id="PTHR19924:SF26">
    <property type="entry name" value="U3 SMALL NUCLEOLAR RNA-ASSOCIATED PROTEIN 15 HOMOLOG"/>
    <property type="match status" value="1"/>
</dbReference>
<keyword evidence="3 6" id="KW-0853">WD repeat</keyword>
<feature type="repeat" description="WD" evidence="6">
    <location>
        <begin position="122"/>
        <end position="163"/>
    </location>
</feature>
<dbReference type="InterPro" id="IPR015943">
    <property type="entry name" value="WD40/YVTN_repeat-like_dom_sf"/>
</dbReference>
<dbReference type="GO" id="GO:0045943">
    <property type="term" value="P:positive regulation of transcription by RNA polymerase I"/>
    <property type="evidence" value="ECO:0007669"/>
    <property type="project" value="TreeGrafter"/>
</dbReference>
<dbReference type="PANTHER" id="PTHR19924">
    <property type="entry name" value="UTP15 U3 SMALL NUCLEOLAR RNA-ASSOCIATED PROTEIN 15 FAMILY MEMBER"/>
    <property type="match status" value="1"/>
</dbReference>
<dbReference type="PROSITE" id="PS50082">
    <property type="entry name" value="WD_REPEATS_2"/>
    <property type="match status" value="2"/>
</dbReference>
<dbReference type="EMBL" id="JALJOR010000008">
    <property type="protein sequence ID" value="KAK9812594.1"/>
    <property type="molecule type" value="Genomic_DNA"/>
</dbReference>
<comment type="caution">
    <text evidence="8">The sequence shown here is derived from an EMBL/GenBank/DDBJ whole genome shotgun (WGS) entry which is preliminary data.</text>
</comment>
<dbReference type="SUPFAM" id="SSF50978">
    <property type="entry name" value="WD40 repeat-like"/>
    <property type="match status" value="1"/>
</dbReference>
<proteinExistence type="predicted"/>
<dbReference type="Gene3D" id="2.130.10.10">
    <property type="entry name" value="YVTN repeat-like/Quinoprotein amine dehydrogenase"/>
    <property type="match status" value="2"/>
</dbReference>
<dbReference type="AlphaFoldDB" id="A0AAW1PXL7"/>
<protein>
    <recommendedName>
        <fullName evidence="7">U3 small nucleolar RNA-associated protein 15 C-terminal domain-containing protein</fullName>
    </recommendedName>
</protein>
<keyword evidence="4" id="KW-0677">Repeat</keyword>
<comment type="subcellular location">
    <subcellularLocation>
        <location evidence="1">Nucleus</location>
        <location evidence="1">Nucleolus</location>
    </subcellularLocation>
</comment>
<dbReference type="InterPro" id="IPR001680">
    <property type="entry name" value="WD40_rpt"/>
</dbReference>
<dbReference type="InterPro" id="IPR036322">
    <property type="entry name" value="WD40_repeat_dom_sf"/>
</dbReference>
<dbReference type="CDD" id="cd00200">
    <property type="entry name" value="WD40"/>
    <property type="match status" value="1"/>
</dbReference>
<dbReference type="Proteomes" id="UP001489004">
    <property type="component" value="Unassembled WGS sequence"/>
</dbReference>
<organism evidence="8 9">
    <name type="scientific">[Myrmecia] bisecta</name>
    <dbReference type="NCBI Taxonomy" id="41462"/>
    <lineage>
        <taxon>Eukaryota</taxon>
        <taxon>Viridiplantae</taxon>
        <taxon>Chlorophyta</taxon>
        <taxon>core chlorophytes</taxon>
        <taxon>Trebouxiophyceae</taxon>
        <taxon>Trebouxiales</taxon>
        <taxon>Trebouxiaceae</taxon>
        <taxon>Myrmecia</taxon>
    </lineage>
</organism>
<evidence type="ECO:0000256" key="2">
    <source>
        <dbReference type="ARBA" id="ARBA00022552"/>
    </source>
</evidence>
<dbReference type="PROSITE" id="PS50294">
    <property type="entry name" value="WD_REPEATS_REGION"/>
    <property type="match status" value="1"/>
</dbReference>
<evidence type="ECO:0000313" key="9">
    <source>
        <dbReference type="Proteomes" id="UP001489004"/>
    </source>
</evidence>
<keyword evidence="5" id="KW-0539">Nucleus</keyword>
<dbReference type="Pfam" id="PF09384">
    <property type="entry name" value="UTP15_C"/>
    <property type="match status" value="1"/>
</dbReference>
<dbReference type="SMART" id="SM00320">
    <property type="entry name" value="WD40"/>
    <property type="match status" value="7"/>
</dbReference>
<reference evidence="8 9" key="1">
    <citation type="journal article" date="2024" name="Nat. Commun.">
        <title>Phylogenomics reveals the evolutionary origins of lichenization in chlorophyte algae.</title>
        <authorList>
            <person name="Puginier C."/>
            <person name="Libourel C."/>
            <person name="Otte J."/>
            <person name="Skaloud P."/>
            <person name="Haon M."/>
            <person name="Grisel S."/>
            <person name="Petersen M."/>
            <person name="Berrin J.G."/>
            <person name="Delaux P.M."/>
            <person name="Dal Grande F."/>
            <person name="Keller J."/>
        </authorList>
    </citation>
    <scope>NUCLEOTIDE SEQUENCE [LARGE SCALE GENOMIC DNA]</scope>
    <source>
        <strain evidence="8 9">SAG 2043</strain>
    </source>
</reference>
<evidence type="ECO:0000259" key="7">
    <source>
        <dbReference type="Pfam" id="PF09384"/>
    </source>
</evidence>
<evidence type="ECO:0000256" key="3">
    <source>
        <dbReference type="ARBA" id="ARBA00022574"/>
    </source>
</evidence>
<dbReference type="Pfam" id="PF00400">
    <property type="entry name" value="WD40"/>
    <property type="match status" value="4"/>
</dbReference>
<feature type="domain" description="U3 small nucleolar RNA-associated protein 15 C-terminal" evidence="7">
    <location>
        <begin position="368"/>
        <end position="510"/>
    </location>
</feature>
<sequence>MDYEPTDYKKLAIRQYPARDLRETAEGKYWRQFKEPVVVQQVGAVSHIDFSRQYPYHFAITSSTRVIVYDTHTRRVRRQFTRFKDKAYSGNFRIDGKAIVAGSEDGLVQVFDSASRTLLRQLKGPQRPTHVAQFSSDKVHVLSGSDDATVRWWDVTMGEQVCRLDGHSDYVRAAAASPVSADMWATGGYDHICKLWDVRSSECTMNLDHGSPIEDVAFFPSGSLIATAGGNSVCIWDMLSGGKLLRRLANHQKTVTCVCLSPMAGPASAAAPRMLTGSLDGHVKVFELDTFTVTHATKYTAPILSLGLSPDCGLLAVGMADGYLSIRKHSRPKEATGPGVTGRPAKRERYKPRLTAATYRYFLRGQNEKAAEGDFKVAARRRARLAPYDQFLRKFHYREALDAALDSRQPEVVASVLEELAARSGLNAALGGRDAEGLLPVLAHLDKYIREPRYARLLIGVAHRILDAYASAVGASREVDELLLQLRQHVHLELRLQADLRRIQGMMEPILAASLASGEPQLPEE</sequence>
<dbReference type="GO" id="GO:0005730">
    <property type="term" value="C:nucleolus"/>
    <property type="evidence" value="ECO:0007669"/>
    <property type="project" value="UniProtKB-SubCell"/>
</dbReference>